<feature type="domain" description="HTH marR-type" evidence="4">
    <location>
        <begin position="27"/>
        <end position="162"/>
    </location>
</feature>
<dbReference type="GO" id="GO:0003700">
    <property type="term" value="F:DNA-binding transcription factor activity"/>
    <property type="evidence" value="ECO:0007669"/>
    <property type="project" value="InterPro"/>
</dbReference>
<evidence type="ECO:0000256" key="2">
    <source>
        <dbReference type="ARBA" id="ARBA00023125"/>
    </source>
</evidence>
<dbReference type="EMBL" id="JAFKCV010000015">
    <property type="protein sequence ID" value="MBN7827230.1"/>
    <property type="molecule type" value="Genomic_DNA"/>
</dbReference>
<reference evidence="5" key="1">
    <citation type="submission" date="2021-03" db="EMBL/GenBank/DDBJ databases">
        <title>novel species isolated from a fishpond in China.</title>
        <authorList>
            <person name="Lu H."/>
            <person name="Cai Z."/>
        </authorList>
    </citation>
    <scope>NUCLEOTIDE SEQUENCE</scope>
    <source>
        <strain evidence="5">JCM 30855</strain>
    </source>
</reference>
<evidence type="ECO:0000313" key="5">
    <source>
        <dbReference type="EMBL" id="MBN7827230.1"/>
    </source>
</evidence>
<protein>
    <submittedName>
        <fullName evidence="5">MarR family transcriptional regulator</fullName>
    </submittedName>
</protein>
<accession>A0A939DS57</accession>
<evidence type="ECO:0000256" key="1">
    <source>
        <dbReference type="ARBA" id="ARBA00023015"/>
    </source>
</evidence>
<dbReference type="PROSITE" id="PS50995">
    <property type="entry name" value="HTH_MARR_2"/>
    <property type="match status" value="1"/>
</dbReference>
<dbReference type="Proteomes" id="UP000664654">
    <property type="component" value="Unassembled WGS sequence"/>
</dbReference>
<dbReference type="Pfam" id="PF01047">
    <property type="entry name" value="MarR"/>
    <property type="match status" value="1"/>
</dbReference>
<dbReference type="InterPro" id="IPR036390">
    <property type="entry name" value="WH_DNA-bd_sf"/>
</dbReference>
<keyword evidence="3" id="KW-0804">Transcription</keyword>
<dbReference type="InterPro" id="IPR000835">
    <property type="entry name" value="HTH_MarR-typ"/>
</dbReference>
<evidence type="ECO:0000259" key="4">
    <source>
        <dbReference type="PROSITE" id="PS50995"/>
    </source>
</evidence>
<keyword evidence="6" id="KW-1185">Reference proteome</keyword>
<organism evidence="5 6">
    <name type="scientific">Bowmanella dokdonensis</name>
    <dbReference type="NCBI Taxonomy" id="751969"/>
    <lineage>
        <taxon>Bacteria</taxon>
        <taxon>Pseudomonadati</taxon>
        <taxon>Pseudomonadota</taxon>
        <taxon>Gammaproteobacteria</taxon>
        <taxon>Alteromonadales</taxon>
        <taxon>Alteromonadaceae</taxon>
        <taxon>Bowmanella</taxon>
    </lineage>
</organism>
<dbReference type="PROSITE" id="PS01117">
    <property type="entry name" value="HTH_MARR_1"/>
    <property type="match status" value="1"/>
</dbReference>
<gene>
    <name evidence="5" type="ORF">J0A66_18505</name>
</gene>
<dbReference type="PANTHER" id="PTHR42756:SF1">
    <property type="entry name" value="TRANSCRIPTIONAL REPRESSOR OF EMRAB OPERON"/>
    <property type="match status" value="1"/>
</dbReference>
<evidence type="ECO:0000256" key="3">
    <source>
        <dbReference type="ARBA" id="ARBA00023163"/>
    </source>
</evidence>
<dbReference type="GO" id="GO:0003677">
    <property type="term" value="F:DNA binding"/>
    <property type="evidence" value="ECO:0007669"/>
    <property type="project" value="UniProtKB-KW"/>
</dbReference>
<evidence type="ECO:0000313" key="6">
    <source>
        <dbReference type="Proteomes" id="UP000664654"/>
    </source>
</evidence>
<dbReference type="InterPro" id="IPR036388">
    <property type="entry name" value="WH-like_DNA-bd_sf"/>
</dbReference>
<keyword evidence="2" id="KW-0238">DNA-binding</keyword>
<dbReference type="SUPFAM" id="SSF46785">
    <property type="entry name" value="Winged helix' DNA-binding domain"/>
    <property type="match status" value="1"/>
</dbReference>
<proteinExistence type="predicted"/>
<dbReference type="RefSeq" id="WP_206575342.1">
    <property type="nucleotide sequence ID" value="NZ_JAFKCV010000015.1"/>
</dbReference>
<dbReference type="InterPro" id="IPR023187">
    <property type="entry name" value="Tscrpt_reg_MarR-type_CS"/>
</dbReference>
<dbReference type="PRINTS" id="PR00598">
    <property type="entry name" value="HTHMARR"/>
</dbReference>
<dbReference type="PANTHER" id="PTHR42756">
    <property type="entry name" value="TRANSCRIPTIONAL REGULATOR, MARR"/>
    <property type="match status" value="1"/>
</dbReference>
<comment type="caution">
    <text evidence="5">The sequence shown here is derived from an EMBL/GenBank/DDBJ whole genome shotgun (WGS) entry which is preliminary data.</text>
</comment>
<dbReference type="SMART" id="SM00347">
    <property type="entry name" value="HTH_MARR"/>
    <property type="match status" value="1"/>
</dbReference>
<keyword evidence="1" id="KW-0805">Transcription regulation</keyword>
<sequence>MKTAYEDGLDEFAVQWQQQGIDRDLMPMKLVGRILRLMKIIEGEISRCHESFGLKQGEFDVLATLRRSGEPFSLTPSQLYQSMLLSSGAMTNRLDRLEQKGLIARQHSEEDRRSVLVSLTSTGKALIEDALPRHFDTMQRLVSGVMAEDREQLAALLRHWLHDLDK</sequence>
<dbReference type="Gene3D" id="1.10.10.10">
    <property type="entry name" value="Winged helix-like DNA-binding domain superfamily/Winged helix DNA-binding domain"/>
    <property type="match status" value="1"/>
</dbReference>
<dbReference type="AlphaFoldDB" id="A0A939DS57"/>
<name>A0A939DS57_9ALTE</name>